<reference evidence="2" key="3">
    <citation type="submission" date="2011-03" db="EMBL/GenBank/DDBJ databases">
        <title>Annotation of Magnaporthe poae ATCC 64411.</title>
        <authorList>
            <person name="Ma L.-J."/>
            <person name="Dead R."/>
            <person name="Young S.K."/>
            <person name="Zeng Q."/>
            <person name="Gargeya S."/>
            <person name="Fitzgerald M."/>
            <person name="Haas B."/>
            <person name="Abouelleil A."/>
            <person name="Alvarado L."/>
            <person name="Arachchi H.M."/>
            <person name="Berlin A."/>
            <person name="Brown A."/>
            <person name="Chapman S.B."/>
            <person name="Chen Z."/>
            <person name="Dunbar C."/>
            <person name="Freedman E."/>
            <person name="Gearin G."/>
            <person name="Gellesch M."/>
            <person name="Goldberg J."/>
            <person name="Griggs A."/>
            <person name="Gujja S."/>
            <person name="Heiman D."/>
            <person name="Howarth C."/>
            <person name="Larson L."/>
            <person name="Lui A."/>
            <person name="MacDonald P.J.P."/>
            <person name="Mehta T."/>
            <person name="Montmayeur A."/>
            <person name="Murphy C."/>
            <person name="Neiman D."/>
            <person name="Pearson M."/>
            <person name="Priest M."/>
            <person name="Roberts A."/>
            <person name="Saif S."/>
            <person name="Shea T."/>
            <person name="Shenoy N."/>
            <person name="Sisk P."/>
            <person name="Stolte C."/>
            <person name="Sykes S."/>
            <person name="Yandava C."/>
            <person name="Wortman J."/>
            <person name="Nusbaum C."/>
            <person name="Birren B."/>
        </authorList>
    </citation>
    <scope>NUCLEOTIDE SEQUENCE</scope>
    <source>
        <strain evidence="2">ATCC 64411</strain>
    </source>
</reference>
<evidence type="ECO:0000313" key="3">
    <source>
        <dbReference type="EnsemblFungi" id="MAPG_05170T0"/>
    </source>
</evidence>
<feature type="compositionally biased region" description="Basic residues" evidence="1">
    <location>
        <begin position="155"/>
        <end position="173"/>
    </location>
</feature>
<evidence type="ECO:0000313" key="2">
    <source>
        <dbReference type="EMBL" id="KLU86151.1"/>
    </source>
</evidence>
<dbReference type="EMBL" id="GL876969">
    <property type="protein sequence ID" value="KLU86151.1"/>
    <property type="molecule type" value="Genomic_DNA"/>
</dbReference>
<dbReference type="EnsemblFungi" id="MAPG_05170T0">
    <property type="protein sequence ID" value="MAPG_05170T0"/>
    <property type="gene ID" value="MAPG_05170"/>
</dbReference>
<accession>A0A0C4DYP4</accession>
<dbReference type="EMBL" id="ADBL01001222">
    <property type="status" value="NOT_ANNOTATED_CDS"/>
    <property type="molecule type" value="Genomic_DNA"/>
</dbReference>
<reference evidence="2" key="1">
    <citation type="submission" date="2010-05" db="EMBL/GenBank/DDBJ databases">
        <title>The Genome Sequence of Magnaporthe poae strain ATCC 64411.</title>
        <authorList>
            <consortium name="The Broad Institute Genome Sequencing Platform"/>
            <consortium name="Broad Institute Genome Sequencing Center for Infectious Disease"/>
            <person name="Ma L.-J."/>
            <person name="Dead R."/>
            <person name="Young S."/>
            <person name="Zeng Q."/>
            <person name="Koehrsen M."/>
            <person name="Alvarado L."/>
            <person name="Berlin A."/>
            <person name="Chapman S.B."/>
            <person name="Chen Z."/>
            <person name="Freedman E."/>
            <person name="Gellesch M."/>
            <person name="Goldberg J."/>
            <person name="Griggs A."/>
            <person name="Gujja S."/>
            <person name="Heilman E.R."/>
            <person name="Heiman D."/>
            <person name="Hepburn T."/>
            <person name="Howarth C."/>
            <person name="Jen D."/>
            <person name="Larson L."/>
            <person name="Mehta T."/>
            <person name="Neiman D."/>
            <person name="Pearson M."/>
            <person name="Roberts A."/>
            <person name="Saif S."/>
            <person name="Shea T."/>
            <person name="Shenoy N."/>
            <person name="Sisk P."/>
            <person name="Stolte C."/>
            <person name="Sykes S."/>
            <person name="Walk T."/>
            <person name="White J."/>
            <person name="Yandava C."/>
            <person name="Haas B."/>
            <person name="Nusbaum C."/>
            <person name="Birren B."/>
        </authorList>
    </citation>
    <scope>NUCLEOTIDE SEQUENCE</scope>
    <source>
        <strain evidence="2">ATCC 64411</strain>
    </source>
</reference>
<protein>
    <submittedName>
        <fullName evidence="2 3">Uncharacterized protein</fullName>
    </submittedName>
</protein>
<dbReference type="VEuPathDB" id="FungiDB:MAPG_05170"/>
<organism evidence="3 4">
    <name type="scientific">Magnaporthiopsis poae (strain ATCC 64411 / 73-15)</name>
    <name type="common">Kentucky bluegrass fungus</name>
    <name type="synonym">Magnaporthe poae</name>
    <dbReference type="NCBI Taxonomy" id="644358"/>
    <lineage>
        <taxon>Eukaryota</taxon>
        <taxon>Fungi</taxon>
        <taxon>Dikarya</taxon>
        <taxon>Ascomycota</taxon>
        <taxon>Pezizomycotina</taxon>
        <taxon>Sordariomycetes</taxon>
        <taxon>Sordariomycetidae</taxon>
        <taxon>Magnaporthales</taxon>
        <taxon>Magnaporthaceae</taxon>
        <taxon>Magnaporthiopsis</taxon>
    </lineage>
</organism>
<reference evidence="3" key="5">
    <citation type="submission" date="2015-06" db="UniProtKB">
        <authorList>
            <consortium name="EnsemblFungi"/>
        </authorList>
    </citation>
    <scope>IDENTIFICATION</scope>
    <source>
        <strain evidence="3">ATCC 64411</strain>
    </source>
</reference>
<dbReference type="AlphaFoldDB" id="A0A0C4DYP4"/>
<reference evidence="4" key="2">
    <citation type="submission" date="2010-05" db="EMBL/GenBank/DDBJ databases">
        <title>The genome sequence of Magnaporthe poae strain ATCC 64411.</title>
        <authorList>
            <person name="Ma L.-J."/>
            <person name="Dead R."/>
            <person name="Young S."/>
            <person name="Zeng Q."/>
            <person name="Koehrsen M."/>
            <person name="Alvarado L."/>
            <person name="Berlin A."/>
            <person name="Chapman S.B."/>
            <person name="Chen Z."/>
            <person name="Freedman E."/>
            <person name="Gellesch M."/>
            <person name="Goldberg J."/>
            <person name="Griggs A."/>
            <person name="Gujja S."/>
            <person name="Heilman E.R."/>
            <person name="Heiman D."/>
            <person name="Hepburn T."/>
            <person name="Howarth C."/>
            <person name="Jen D."/>
            <person name="Larson L."/>
            <person name="Mehta T."/>
            <person name="Neiman D."/>
            <person name="Pearson M."/>
            <person name="Roberts A."/>
            <person name="Saif S."/>
            <person name="Shea T."/>
            <person name="Shenoy N."/>
            <person name="Sisk P."/>
            <person name="Stolte C."/>
            <person name="Sykes S."/>
            <person name="Walk T."/>
            <person name="White J."/>
            <person name="Yandava C."/>
            <person name="Haas B."/>
            <person name="Nusbaum C."/>
            <person name="Birren B."/>
        </authorList>
    </citation>
    <scope>NUCLEOTIDE SEQUENCE [LARGE SCALE GENOMIC DNA]</scope>
    <source>
        <strain evidence="4">ATCC 64411 / 73-15</strain>
    </source>
</reference>
<feature type="region of interest" description="Disordered" evidence="1">
    <location>
        <begin position="325"/>
        <end position="345"/>
    </location>
</feature>
<dbReference type="Proteomes" id="UP000011715">
    <property type="component" value="Unassembled WGS sequence"/>
</dbReference>
<keyword evidence="4" id="KW-1185">Reference proteome</keyword>
<gene>
    <name evidence="2" type="ORF">MAPG_05170</name>
</gene>
<proteinExistence type="predicted"/>
<name>A0A0C4DYP4_MAGP6</name>
<evidence type="ECO:0000256" key="1">
    <source>
        <dbReference type="SAM" id="MobiDB-lite"/>
    </source>
</evidence>
<sequence>MEVRPEDFVDWDNPQWHWPAWKFGLLMEIMFDDLYPKFNTAPWGILNPGAFHHDVNDCATRASTIDELRALLNERHTSQRSKCRRIARRCHHLLQDRHPPIPTHVESPSEAPPIVEELPGTPSPDAEAAPQSPKPPPQPTVQMRDAATQTEPRVTKNKARAPARRTGAARRKPTAAASSSRPEDLPSAGRYSLLPRTTGGVVKARSPEPPASAARAKGSTLLSSAWEMLVVACISSGDGAGIVLLCSGHPHWLGRERDSLLVQLPHTARLVAGCILWGRRVYSDDFTRVGSSILLSSGARCALAARAPSSTHALEPLVGYDGKTASLSRRDRPGRPPADGGQQRFRQRAGIDQLGNQPTIVFMDGVFDLTATPAASTSTRVTPGLKVRRRWGCCSDARAALAHGVWV</sequence>
<evidence type="ECO:0000313" key="4">
    <source>
        <dbReference type="Proteomes" id="UP000011715"/>
    </source>
</evidence>
<dbReference type="OrthoDB" id="4366798at2759"/>
<reference evidence="3" key="4">
    <citation type="journal article" date="2015" name="G3 (Bethesda)">
        <title>Genome sequences of three phytopathogenic species of the Magnaporthaceae family of fungi.</title>
        <authorList>
            <person name="Okagaki L.H."/>
            <person name="Nunes C.C."/>
            <person name="Sailsbery J."/>
            <person name="Clay B."/>
            <person name="Brown D."/>
            <person name="John T."/>
            <person name="Oh Y."/>
            <person name="Young N."/>
            <person name="Fitzgerald M."/>
            <person name="Haas B.J."/>
            <person name="Zeng Q."/>
            <person name="Young S."/>
            <person name="Adiconis X."/>
            <person name="Fan L."/>
            <person name="Levin J.Z."/>
            <person name="Mitchell T.K."/>
            <person name="Okubara P.A."/>
            <person name="Farman M.L."/>
            <person name="Kohn L.M."/>
            <person name="Birren B."/>
            <person name="Ma L.-J."/>
            <person name="Dean R.A."/>
        </authorList>
    </citation>
    <scope>NUCLEOTIDE SEQUENCE</scope>
    <source>
        <strain evidence="3">ATCC 64411 / 73-15</strain>
    </source>
</reference>
<feature type="region of interest" description="Disordered" evidence="1">
    <location>
        <begin position="94"/>
        <end position="216"/>
    </location>
</feature>